<dbReference type="EMBL" id="FODD01000003">
    <property type="protein sequence ID" value="SEN27279.1"/>
    <property type="molecule type" value="Genomic_DNA"/>
</dbReference>
<evidence type="ECO:0000313" key="3">
    <source>
        <dbReference type="Proteomes" id="UP000181951"/>
    </source>
</evidence>
<organism evidence="2 3">
    <name type="scientific">Actinacidiphila rubida</name>
    <dbReference type="NCBI Taxonomy" id="310780"/>
    <lineage>
        <taxon>Bacteria</taxon>
        <taxon>Bacillati</taxon>
        <taxon>Actinomycetota</taxon>
        <taxon>Actinomycetes</taxon>
        <taxon>Kitasatosporales</taxon>
        <taxon>Streptomycetaceae</taxon>
        <taxon>Actinacidiphila</taxon>
    </lineage>
</organism>
<reference evidence="2 3" key="1">
    <citation type="submission" date="2016-10" db="EMBL/GenBank/DDBJ databases">
        <authorList>
            <person name="de Groot N.N."/>
        </authorList>
    </citation>
    <scope>NUCLEOTIDE SEQUENCE [LARGE SCALE GENOMIC DNA]</scope>
    <source>
        <strain evidence="2 3">CGMCC 4.2026</strain>
    </source>
</reference>
<evidence type="ECO:0000256" key="1">
    <source>
        <dbReference type="SAM" id="MobiDB-lite"/>
    </source>
</evidence>
<dbReference type="Pfam" id="PF10977">
    <property type="entry name" value="DUF2797"/>
    <property type="match status" value="1"/>
</dbReference>
<gene>
    <name evidence="2" type="ORF">SAMN05216267_1003156</name>
</gene>
<dbReference type="InterPro" id="IPR021246">
    <property type="entry name" value="DUF2797"/>
</dbReference>
<evidence type="ECO:0008006" key="4">
    <source>
        <dbReference type="Google" id="ProtNLM"/>
    </source>
</evidence>
<name>A0A1H8F6C5_9ACTN</name>
<feature type="region of interest" description="Disordered" evidence="1">
    <location>
        <begin position="190"/>
        <end position="215"/>
    </location>
</feature>
<dbReference type="Proteomes" id="UP000181951">
    <property type="component" value="Unassembled WGS sequence"/>
</dbReference>
<dbReference type="OrthoDB" id="3171606at2"/>
<sequence length="292" mass="30797">MGWPGGEAVMEWAPAGAARRKGRASGLELGAALGFRVGEDRRCLGVWRAGRRVRCAQDAELAPEARSGQCASCAALDRSSSIAADTRPEDPRTFAVYLAHHGTAVKVGITGAERGIARLLEQGALASLFLSAGTLMSARRTEHLLGAALGLPDRVAAERKRDARRRPGTAGARAAELLDLAARVRALPDWPPAGQQPRDPHVTDHTAAYGLPDEGVQPRAAVAPLRPGATLTARIACRVATDLYLDAPGGPVLLDTRLLAGWSLHPAPPEAVFTAATQPLTIRPRHDADPLF</sequence>
<proteinExistence type="predicted"/>
<protein>
    <recommendedName>
        <fullName evidence="4">DUF2797 domain-containing protein</fullName>
    </recommendedName>
</protein>
<dbReference type="AlphaFoldDB" id="A0A1H8F6C5"/>
<keyword evidence="3" id="KW-1185">Reference proteome</keyword>
<evidence type="ECO:0000313" key="2">
    <source>
        <dbReference type="EMBL" id="SEN27279.1"/>
    </source>
</evidence>
<accession>A0A1H8F6C5</accession>